<sequence>MNLKNFSLYIVFTMFSIGTFAQTSLLNAKSAADIGIMPLEQILIKAEGPIPYGYVREKDILFGIKVWENISLSEKANEMYLYPLEESLNEGGIGAKSLFKVLLDGIKSGDITEVYDDSDFKRKRNLKDIEDSFVKVDTLDAGLEYLNAGEKVPDEYIQRTELTASDVKEYHIMGMWFFDRNEGQLKYRILGIAPVVADIYTKGSARENYVELFWIFFTDARGTLFQNYAFNAKNPLNPVNFDHLLNARRFSATIYKADNQYGNRKIDEYIKNNDLKRLFEGERIKELIRNLEDDMWNY</sequence>
<evidence type="ECO:0000313" key="1">
    <source>
        <dbReference type="EMBL" id="KZE83386.1"/>
    </source>
</evidence>
<dbReference type="Proteomes" id="UP000076630">
    <property type="component" value="Unassembled WGS sequence"/>
</dbReference>
<dbReference type="EMBL" id="FNYS01000001">
    <property type="protein sequence ID" value="SEI49853.1"/>
    <property type="molecule type" value="Genomic_DNA"/>
</dbReference>
<dbReference type="Proteomes" id="UP000183077">
    <property type="component" value="Unassembled WGS sequence"/>
</dbReference>
<evidence type="ECO:0000313" key="2">
    <source>
        <dbReference type="EMBL" id="SEI49853.1"/>
    </source>
</evidence>
<dbReference type="InterPro" id="IPR019847">
    <property type="entry name" value="Gliding_motility_assoc_GldN"/>
</dbReference>
<dbReference type="OrthoDB" id="1141916at2"/>
<reference evidence="2 4" key="2">
    <citation type="submission" date="2016-10" db="EMBL/GenBank/DDBJ databases">
        <authorList>
            <person name="de Groot N.N."/>
        </authorList>
    </citation>
    <scope>NUCLEOTIDE SEQUENCE [LARGE SCALE GENOMIC DNA]</scope>
    <source>
        <strain evidence="2 4">DSM 23048</strain>
    </source>
</reference>
<proteinExistence type="predicted"/>
<keyword evidence="3" id="KW-1185">Reference proteome</keyword>
<dbReference type="Pfam" id="PF19841">
    <property type="entry name" value="GldN"/>
    <property type="match status" value="1"/>
</dbReference>
<name>A0A161SLM4_9FLAO</name>
<evidence type="ECO:0000313" key="3">
    <source>
        <dbReference type="Proteomes" id="UP000076630"/>
    </source>
</evidence>
<dbReference type="AlphaFoldDB" id="A0A161SLM4"/>
<reference evidence="1 3" key="1">
    <citation type="submission" date="2016-01" db="EMBL/GenBank/DDBJ databases">
        <title>Whole genome sequencing of Myroides marinus L41.</title>
        <authorList>
            <person name="Hong K.W."/>
        </authorList>
    </citation>
    <scope>NUCLEOTIDE SEQUENCE [LARGE SCALE GENOMIC DNA]</scope>
    <source>
        <strain evidence="1 3">L41</strain>
    </source>
</reference>
<evidence type="ECO:0000313" key="4">
    <source>
        <dbReference type="Proteomes" id="UP000183077"/>
    </source>
</evidence>
<dbReference type="NCBIfam" id="TIGR03523">
    <property type="entry name" value="GldN"/>
    <property type="match status" value="1"/>
</dbReference>
<gene>
    <name evidence="1" type="ORF">AV926_00255</name>
    <name evidence="2" type="ORF">SAMN04488018_101189</name>
</gene>
<accession>A0A161SLM4</accession>
<protein>
    <submittedName>
        <fullName evidence="2">Gliding motility associated protien GldN</fullName>
    </submittedName>
    <submittedName>
        <fullName evidence="1">Gliding motility protein GldN</fullName>
    </submittedName>
</protein>
<dbReference type="EMBL" id="LQNU01000039">
    <property type="protein sequence ID" value="KZE83386.1"/>
    <property type="molecule type" value="Genomic_DNA"/>
</dbReference>
<organism evidence="1 3">
    <name type="scientific">Myroides marinus</name>
    <dbReference type="NCBI Taxonomy" id="703342"/>
    <lineage>
        <taxon>Bacteria</taxon>
        <taxon>Pseudomonadati</taxon>
        <taxon>Bacteroidota</taxon>
        <taxon>Flavobacteriia</taxon>
        <taxon>Flavobacteriales</taxon>
        <taxon>Flavobacteriaceae</taxon>
        <taxon>Myroides</taxon>
    </lineage>
</organism>